<keyword evidence="3" id="KW-1185">Reference proteome</keyword>
<keyword evidence="1" id="KW-0812">Transmembrane</keyword>
<dbReference type="Proteomes" id="UP000765509">
    <property type="component" value="Unassembled WGS sequence"/>
</dbReference>
<dbReference type="AlphaFoldDB" id="A0A9Q3HPT5"/>
<reference evidence="2" key="1">
    <citation type="submission" date="2021-03" db="EMBL/GenBank/DDBJ databases">
        <title>Draft genome sequence of rust myrtle Austropuccinia psidii MF-1, a brazilian biotype.</title>
        <authorList>
            <person name="Quecine M.C."/>
            <person name="Pachon D.M.R."/>
            <person name="Bonatelli M.L."/>
            <person name="Correr F.H."/>
            <person name="Franceschini L.M."/>
            <person name="Leite T.F."/>
            <person name="Margarido G.R.A."/>
            <person name="Almeida C.A."/>
            <person name="Ferrarezi J.A."/>
            <person name="Labate C.A."/>
        </authorList>
    </citation>
    <scope>NUCLEOTIDE SEQUENCE</scope>
    <source>
        <strain evidence="2">MF-1</strain>
    </source>
</reference>
<proteinExistence type="predicted"/>
<dbReference type="EMBL" id="AVOT02023339">
    <property type="protein sequence ID" value="MBW0513311.1"/>
    <property type="molecule type" value="Genomic_DNA"/>
</dbReference>
<protein>
    <submittedName>
        <fullName evidence="2">Uncharacterized protein</fullName>
    </submittedName>
</protein>
<name>A0A9Q3HPT5_9BASI</name>
<keyword evidence="1" id="KW-0472">Membrane</keyword>
<feature type="transmembrane region" description="Helical" evidence="1">
    <location>
        <begin position="216"/>
        <end position="236"/>
    </location>
</feature>
<evidence type="ECO:0000313" key="3">
    <source>
        <dbReference type="Proteomes" id="UP000765509"/>
    </source>
</evidence>
<evidence type="ECO:0000313" key="2">
    <source>
        <dbReference type="EMBL" id="MBW0513311.1"/>
    </source>
</evidence>
<evidence type="ECO:0000256" key="1">
    <source>
        <dbReference type="SAM" id="Phobius"/>
    </source>
</evidence>
<keyword evidence="1" id="KW-1133">Transmembrane helix</keyword>
<organism evidence="2 3">
    <name type="scientific">Austropuccinia psidii MF-1</name>
    <dbReference type="NCBI Taxonomy" id="1389203"/>
    <lineage>
        <taxon>Eukaryota</taxon>
        <taxon>Fungi</taxon>
        <taxon>Dikarya</taxon>
        <taxon>Basidiomycota</taxon>
        <taxon>Pucciniomycotina</taxon>
        <taxon>Pucciniomycetes</taxon>
        <taxon>Pucciniales</taxon>
        <taxon>Sphaerophragmiaceae</taxon>
        <taxon>Austropuccinia</taxon>
    </lineage>
</organism>
<comment type="caution">
    <text evidence="2">The sequence shown here is derived from an EMBL/GenBank/DDBJ whole genome shotgun (WGS) entry which is preliminary data.</text>
</comment>
<feature type="transmembrane region" description="Helical" evidence="1">
    <location>
        <begin position="181"/>
        <end position="204"/>
    </location>
</feature>
<sequence>MQYCGLYYHSSGNLTKGNEVGCQNPGKHCYNCPAELCSTAQGAIDAQLYFLNCESRWSSSEVKFPYVWPTEYKGFPSSKEVAVSFGTWSDRLNGTRYAMNSSAWCTYQNGYQRNNIRVRCKDRSSPKPNRPRPLLNQYHQLAHDLRLQDKRALLLSLPASLHSFVSFATSTHLLLSFYFYAYYSLFPIVNLFFHFTLVVVRPFLLRVLCTQLTNSYILLSITVFNPLGMIFLRSLVCGLTITEMQTLDYCVRSTQCRATSDVEFGTNWQIDLFSRSWGIALACMIQLWK</sequence>
<accession>A0A9Q3HPT5</accession>
<gene>
    <name evidence="2" type="ORF">O181_053026</name>
</gene>